<dbReference type="EMBL" id="JBBNAE010000005">
    <property type="protein sequence ID" value="KAK9122829.1"/>
    <property type="molecule type" value="Genomic_DNA"/>
</dbReference>
<reference evidence="1 2" key="1">
    <citation type="submission" date="2024-01" db="EMBL/GenBank/DDBJ databases">
        <title>Genome assemblies of Stephania.</title>
        <authorList>
            <person name="Yang L."/>
        </authorList>
    </citation>
    <scope>NUCLEOTIDE SEQUENCE [LARGE SCALE GENOMIC DNA]</scope>
    <source>
        <strain evidence="1">QJT</strain>
        <tissue evidence="1">Leaf</tissue>
    </source>
</reference>
<accession>A0AAP0NY87</accession>
<evidence type="ECO:0000313" key="2">
    <source>
        <dbReference type="Proteomes" id="UP001417504"/>
    </source>
</evidence>
<gene>
    <name evidence="1" type="ORF">Sjap_012431</name>
</gene>
<keyword evidence="2" id="KW-1185">Reference proteome</keyword>
<proteinExistence type="predicted"/>
<sequence length="58" mass="6664">MTQTEREMDKAIKESQVVHALVLRQNLVGNEESVSEIPRQAKPLLEEFAEIIPYELPD</sequence>
<name>A0AAP0NY87_9MAGN</name>
<organism evidence="1 2">
    <name type="scientific">Stephania japonica</name>
    <dbReference type="NCBI Taxonomy" id="461633"/>
    <lineage>
        <taxon>Eukaryota</taxon>
        <taxon>Viridiplantae</taxon>
        <taxon>Streptophyta</taxon>
        <taxon>Embryophyta</taxon>
        <taxon>Tracheophyta</taxon>
        <taxon>Spermatophyta</taxon>
        <taxon>Magnoliopsida</taxon>
        <taxon>Ranunculales</taxon>
        <taxon>Menispermaceae</taxon>
        <taxon>Menispermoideae</taxon>
        <taxon>Cissampelideae</taxon>
        <taxon>Stephania</taxon>
    </lineage>
</organism>
<dbReference type="Proteomes" id="UP001417504">
    <property type="component" value="Unassembled WGS sequence"/>
</dbReference>
<protein>
    <submittedName>
        <fullName evidence="1">Uncharacterized protein</fullName>
    </submittedName>
</protein>
<comment type="caution">
    <text evidence="1">The sequence shown here is derived from an EMBL/GenBank/DDBJ whole genome shotgun (WGS) entry which is preliminary data.</text>
</comment>
<dbReference type="AlphaFoldDB" id="A0AAP0NY87"/>
<evidence type="ECO:0000313" key="1">
    <source>
        <dbReference type="EMBL" id="KAK9122829.1"/>
    </source>
</evidence>